<dbReference type="OrthoDB" id="8830751at2759"/>
<dbReference type="InterPro" id="IPR001806">
    <property type="entry name" value="Small_GTPase"/>
</dbReference>
<dbReference type="NCBIfam" id="TIGR00231">
    <property type="entry name" value="small_GTP"/>
    <property type="match status" value="1"/>
</dbReference>
<feature type="compositionally biased region" description="Low complexity" evidence="4">
    <location>
        <begin position="151"/>
        <end position="173"/>
    </location>
</feature>
<gene>
    <name evidence="5" type="ORF">ATY40_BA7502745</name>
</gene>
<sequence>MVFCSGSHKPIQRKIVILGDGACGKTSLLNVFTRGYFPQVYEPTVFENYIHDIFIDRKQLQLSLWDTAGQEEFDRLRSLSYTDTDTIMLCFSIDSYDSLENVENKWVGEILEHCQGVKLVLVALKCDLRNTEDGDTQTQSGFPQQQDQDDAQQNQQVSQQNNQSDNGGIQSSSKGRSLVTYEKGLAVAKRIGALRYLECSAMKGRGVNEVFTEAARCALSVKHEEDNKTSCTIM</sequence>
<dbReference type="PROSITE" id="PS51420">
    <property type="entry name" value="RHO"/>
    <property type="match status" value="1"/>
</dbReference>
<dbReference type="PROSITE" id="PS51421">
    <property type="entry name" value="RAS"/>
    <property type="match status" value="1"/>
</dbReference>
<proteinExistence type="predicted"/>
<organism evidence="5 6">
    <name type="scientific">Komagataella pastoris</name>
    <name type="common">Yeast</name>
    <name type="synonym">Pichia pastoris</name>
    <dbReference type="NCBI Taxonomy" id="4922"/>
    <lineage>
        <taxon>Eukaryota</taxon>
        <taxon>Fungi</taxon>
        <taxon>Dikarya</taxon>
        <taxon>Ascomycota</taxon>
        <taxon>Saccharomycotina</taxon>
        <taxon>Pichiomycetes</taxon>
        <taxon>Pichiales</taxon>
        <taxon>Pichiaceae</taxon>
        <taxon>Komagataella</taxon>
    </lineage>
</organism>
<evidence type="ECO:0000256" key="3">
    <source>
        <dbReference type="ARBA" id="ARBA00023134"/>
    </source>
</evidence>
<dbReference type="GO" id="GO:0007264">
    <property type="term" value="P:small GTPase-mediated signal transduction"/>
    <property type="evidence" value="ECO:0007669"/>
    <property type="project" value="InterPro"/>
</dbReference>
<evidence type="ECO:0000256" key="1">
    <source>
        <dbReference type="ARBA" id="ARBA00022481"/>
    </source>
</evidence>
<name>A0A1B2JBP7_PICPA</name>
<dbReference type="SMART" id="SM00175">
    <property type="entry name" value="RAB"/>
    <property type="match status" value="1"/>
</dbReference>
<dbReference type="Pfam" id="PF00071">
    <property type="entry name" value="Ras"/>
    <property type="match status" value="1"/>
</dbReference>
<dbReference type="InterPro" id="IPR003578">
    <property type="entry name" value="Small_GTPase_Rho"/>
</dbReference>
<feature type="region of interest" description="Disordered" evidence="4">
    <location>
        <begin position="133"/>
        <end position="175"/>
    </location>
</feature>
<reference evidence="5 6" key="1">
    <citation type="submission" date="2016-02" db="EMBL/GenBank/DDBJ databases">
        <title>Comparative genomic and transcriptomic foundation for Pichia pastoris.</title>
        <authorList>
            <person name="Love K.R."/>
            <person name="Shah K.A."/>
            <person name="Whittaker C.A."/>
            <person name="Wu J."/>
            <person name="Bartlett M.C."/>
            <person name="Ma D."/>
            <person name="Leeson R.L."/>
            <person name="Priest M."/>
            <person name="Young S.K."/>
            <person name="Love J.C."/>
        </authorList>
    </citation>
    <scope>NUCLEOTIDE SEQUENCE [LARGE SCALE GENOMIC DNA]</scope>
    <source>
        <strain evidence="5 6">ATCC 28485</strain>
    </source>
</reference>
<dbReference type="PRINTS" id="PR00449">
    <property type="entry name" value="RASTRNSFRMNG"/>
</dbReference>
<dbReference type="AlphaFoldDB" id="A0A1B2JBP7"/>
<accession>A0A1B2JBP7</accession>
<dbReference type="PROSITE" id="PS51419">
    <property type="entry name" value="RAB"/>
    <property type="match status" value="1"/>
</dbReference>
<dbReference type="PANTHER" id="PTHR24072">
    <property type="entry name" value="RHO FAMILY GTPASE"/>
    <property type="match status" value="1"/>
</dbReference>
<evidence type="ECO:0000256" key="2">
    <source>
        <dbReference type="ARBA" id="ARBA00022741"/>
    </source>
</evidence>
<dbReference type="InterPro" id="IPR005225">
    <property type="entry name" value="Small_GTP-bd"/>
</dbReference>
<dbReference type="GO" id="GO:0005525">
    <property type="term" value="F:GTP binding"/>
    <property type="evidence" value="ECO:0007669"/>
    <property type="project" value="UniProtKB-KW"/>
</dbReference>
<evidence type="ECO:0000313" key="6">
    <source>
        <dbReference type="Proteomes" id="UP000094565"/>
    </source>
</evidence>
<dbReference type="SMART" id="SM00174">
    <property type="entry name" value="RHO"/>
    <property type="match status" value="1"/>
</dbReference>
<keyword evidence="2" id="KW-0547">Nucleotide-binding</keyword>
<protein>
    <submittedName>
        <fullName evidence="5">BA75_02745T0</fullName>
    </submittedName>
</protein>
<evidence type="ECO:0000256" key="4">
    <source>
        <dbReference type="SAM" id="MobiDB-lite"/>
    </source>
</evidence>
<dbReference type="InterPro" id="IPR027417">
    <property type="entry name" value="P-loop_NTPase"/>
</dbReference>
<evidence type="ECO:0000313" key="5">
    <source>
        <dbReference type="EMBL" id="ANZ75218.1"/>
    </source>
</evidence>
<dbReference type="Proteomes" id="UP000094565">
    <property type="component" value="Chromosome 2"/>
</dbReference>
<keyword evidence="6" id="KW-1185">Reference proteome</keyword>
<dbReference type="Gene3D" id="3.40.50.300">
    <property type="entry name" value="P-loop containing nucleotide triphosphate hydrolases"/>
    <property type="match status" value="1"/>
</dbReference>
<dbReference type="SMART" id="SM00173">
    <property type="entry name" value="RAS"/>
    <property type="match status" value="1"/>
</dbReference>
<dbReference type="EMBL" id="CP014585">
    <property type="protein sequence ID" value="ANZ75218.1"/>
    <property type="molecule type" value="Genomic_DNA"/>
</dbReference>
<dbReference type="SUPFAM" id="SSF52540">
    <property type="entry name" value="P-loop containing nucleoside triphosphate hydrolases"/>
    <property type="match status" value="1"/>
</dbReference>
<keyword evidence="3" id="KW-0342">GTP-binding</keyword>
<keyword evidence="1" id="KW-0488">Methylation</keyword>
<dbReference type="GO" id="GO:0003924">
    <property type="term" value="F:GTPase activity"/>
    <property type="evidence" value="ECO:0007669"/>
    <property type="project" value="InterPro"/>
</dbReference>